<dbReference type="PROSITE" id="PS00107">
    <property type="entry name" value="PROTEIN_KINASE_ATP"/>
    <property type="match status" value="1"/>
</dbReference>
<evidence type="ECO:0000313" key="8">
    <source>
        <dbReference type="EMBL" id="OAD69544.1"/>
    </source>
</evidence>
<dbReference type="InterPro" id="IPR008984">
    <property type="entry name" value="SMAD_FHA_dom_sf"/>
</dbReference>
<feature type="domain" description="FHA" evidence="6">
    <location>
        <begin position="151"/>
        <end position="207"/>
    </location>
</feature>
<dbReference type="Gene3D" id="2.60.200.20">
    <property type="match status" value="1"/>
</dbReference>
<gene>
    <name evidence="8" type="primary">Chk2</name>
    <name evidence="8" type="ORF">PHYBLDRAFT_78336</name>
</gene>
<dbReference type="GeneID" id="29004263"/>
<feature type="compositionally biased region" description="Polar residues" evidence="5">
    <location>
        <begin position="30"/>
        <end position="47"/>
    </location>
</feature>
<evidence type="ECO:0000256" key="4">
    <source>
        <dbReference type="PROSITE-ProRule" id="PRU10141"/>
    </source>
</evidence>
<dbReference type="Pfam" id="PF00069">
    <property type="entry name" value="Pkinase"/>
    <property type="match status" value="1"/>
</dbReference>
<dbReference type="AlphaFoldDB" id="A0A162NH26"/>
<keyword evidence="3 4" id="KW-0067">ATP-binding</keyword>
<dbReference type="InterPro" id="IPR000253">
    <property type="entry name" value="FHA_dom"/>
</dbReference>
<dbReference type="InterPro" id="IPR017441">
    <property type="entry name" value="Protein_kinase_ATP_BS"/>
</dbReference>
<protein>
    <submittedName>
        <fullName evidence="8">Checkpoint kinase 2-like protein</fullName>
    </submittedName>
</protein>
<feature type="region of interest" description="Disordered" evidence="5">
    <location>
        <begin position="1"/>
        <end position="65"/>
    </location>
</feature>
<organism evidence="8 9">
    <name type="scientific">Phycomyces blakesleeanus (strain ATCC 8743b / DSM 1359 / FGSC 10004 / NBRC 33097 / NRRL 1555)</name>
    <dbReference type="NCBI Taxonomy" id="763407"/>
    <lineage>
        <taxon>Eukaryota</taxon>
        <taxon>Fungi</taxon>
        <taxon>Fungi incertae sedis</taxon>
        <taxon>Mucoromycota</taxon>
        <taxon>Mucoromycotina</taxon>
        <taxon>Mucoromycetes</taxon>
        <taxon>Mucorales</taxon>
        <taxon>Phycomycetaceae</taxon>
        <taxon>Phycomyces</taxon>
    </lineage>
</organism>
<dbReference type="OrthoDB" id="407410at2759"/>
<keyword evidence="8" id="KW-0808">Transferase</keyword>
<dbReference type="GO" id="GO:0004672">
    <property type="term" value="F:protein kinase activity"/>
    <property type="evidence" value="ECO:0007669"/>
    <property type="project" value="InterPro"/>
</dbReference>
<dbReference type="PROSITE" id="PS50006">
    <property type="entry name" value="FHA_DOMAIN"/>
    <property type="match status" value="1"/>
</dbReference>
<dbReference type="InterPro" id="IPR000719">
    <property type="entry name" value="Prot_kinase_dom"/>
</dbReference>
<dbReference type="PANTHER" id="PTHR24347">
    <property type="entry name" value="SERINE/THREONINE-PROTEIN KINASE"/>
    <property type="match status" value="1"/>
</dbReference>
<evidence type="ECO:0000313" key="9">
    <source>
        <dbReference type="Proteomes" id="UP000077315"/>
    </source>
</evidence>
<dbReference type="STRING" id="763407.A0A162NH26"/>
<dbReference type="GO" id="GO:0005524">
    <property type="term" value="F:ATP binding"/>
    <property type="evidence" value="ECO:0007669"/>
    <property type="project" value="UniProtKB-UniRule"/>
</dbReference>
<dbReference type="SMART" id="SM00220">
    <property type="entry name" value="S_TKc"/>
    <property type="match status" value="1"/>
</dbReference>
<keyword evidence="8" id="KW-0418">Kinase</keyword>
<dbReference type="Gene3D" id="3.30.200.20">
    <property type="entry name" value="Phosphorylase Kinase, domain 1"/>
    <property type="match status" value="1"/>
</dbReference>
<comment type="similarity">
    <text evidence="1">Belongs to the protein kinase superfamily. CAMK Ser/Thr protein kinase family. CHEK2 subfamily.</text>
</comment>
<dbReference type="SUPFAM" id="SSF49879">
    <property type="entry name" value="SMAD/FHA domain"/>
    <property type="match status" value="1"/>
</dbReference>
<keyword evidence="9" id="KW-1185">Reference proteome</keyword>
<dbReference type="Proteomes" id="UP000077315">
    <property type="component" value="Unassembled WGS sequence"/>
</dbReference>
<evidence type="ECO:0000259" key="6">
    <source>
        <dbReference type="PROSITE" id="PS50006"/>
    </source>
</evidence>
<feature type="domain" description="Protein kinase" evidence="7">
    <location>
        <begin position="256"/>
        <end position="519"/>
    </location>
</feature>
<evidence type="ECO:0000259" key="7">
    <source>
        <dbReference type="PROSITE" id="PS50011"/>
    </source>
</evidence>
<proteinExistence type="inferred from homology"/>
<evidence type="ECO:0000256" key="5">
    <source>
        <dbReference type="SAM" id="MobiDB-lite"/>
    </source>
</evidence>
<dbReference type="Gene3D" id="1.10.510.10">
    <property type="entry name" value="Transferase(Phosphotransferase) domain 1"/>
    <property type="match status" value="1"/>
</dbReference>
<dbReference type="PROSITE" id="PS50011">
    <property type="entry name" value="PROTEIN_KINASE_DOM"/>
    <property type="match status" value="1"/>
</dbReference>
<reference evidence="9" key="1">
    <citation type="submission" date="2015-06" db="EMBL/GenBank/DDBJ databases">
        <title>Expansion of signal transduction pathways in fungi by whole-genome duplication.</title>
        <authorList>
            <consortium name="DOE Joint Genome Institute"/>
            <person name="Corrochano L.M."/>
            <person name="Kuo A."/>
            <person name="Marcet-Houben M."/>
            <person name="Polaino S."/>
            <person name="Salamov A."/>
            <person name="Villalobos J.M."/>
            <person name="Alvarez M.I."/>
            <person name="Avalos J."/>
            <person name="Benito E.P."/>
            <person name="Benoit I."/>
            <person name="Burger G."/>
            <person name="Camino L.P."/>
            <person name="Canovas D."/>
            <person name="Cerda-Olmedo E."/>
            <person name="Cheng J.-F."/>
            <person name="Dominguez A."/>
            <person name="Elias M."/>
            <person name="Eslava A.P."/>
            <person name="Glaser F."/>
            <person name="Grimwood J."/>
            <person name="Gutierrez G."/>
            <person name="Heitman J."/>
            <person name="Henrissat B."/>
            <person name="Iturriaga E.A."/>
            <person name="Lang B.F."/>
            <person name="Lavin J.L."/>
            <person name="Lee S."/>
            <person name="Li W."/>
            <person name="Lindquist E."/>
            <person name="Lopez-Garcia S."/>
            <person name="Luque E.M."/>
            <person name="Marcos A.T."/>
            <person name="Martin J."/>
            <person name="McCluskey K."/>
            <person name="Medina H.R."/>
            <person name="Miralles-Duran A."/>
            <person name="Miyazaki A."/>
            <person name="Munoz-Torres E."/>
            <person name="Oguiza J.A."/>
            <person name="Ohm R."/>
            <person name="Olmedo M."/>
            <person name="Orejas M."/>
            <person name="Ortiz-Castellanos L."/>
            <person name="Pisabarro A.G."/>
            <person name="Rodriguez-Romero J."/>
            <person name="Ruiz-Herrera J."/>
            <person name="Ruiz-Vazquez R."/>
            <person name="Sanz C."/>
            <person name="Schackwitz W."/>
            <person name="Schmutz J."/>
            <person name="Shahriari M."/>
            <person name="Shelest E."/>
            <person name="Silva-Franco F."/>
            <person name="Soanes D."/>
            <person name="Syed K."/>
            <person name="Tagua V.G."/>
            <person name="Talbot N.J."/>
            <person name="Thon M."/>
            <person name="De vries R.P."/>
            <person name="Wiebenga A."/>
            <person name="Yadav J.S."/>
            <person name="Braun E.L."/>
            <person name="Baker S."/>
            <person name="Garre V."/>
            <person name="Horwitz B."/>
            <person name="Torres-Martinez S."/>
            <person name="Idnurm A."/>
            <person name="Herrera-Estrella A."/>
            <person name="Gabaldon T."/>
            <person name="Grigoriev I.V."/>
        </authorList>
    </citation>
    <scope>NUCLEOTIDE SEQUENCE [LARGE SCALE GENOMIC DNA]</scope>
    <source>
        <strain evidence="9">NRRL 1555(-)</strain>
    </source>
</reference>
<feature type="binding site" evidence="4">
    <location>
        <position position="295"/>
    </location>
    <ligand>
        <name>ATP</name>
        <dbReference type="ChEBI" id="CHEBI:30616"/>
    </ligand>
</feature>
<dbReference type="SMART" id="SM00240">
    <property type="entry name" value="FHA"/>
    <property type="match status" value="1"/>
</dbReference>
<dbReference type="EMBL" id="KV440991">
    <property type="protein sequence ID" value="OAD69544.1"/>
    <property type="molecule type" value="Genomic_DNA"/>
</dbReference>
<dbReference type="Pfam" id="PF00498">
    <property type="entry name" value="FHA"/>
    <property type="match status" value="1"/>
</dbReference>
<evidence type="ECO:0000256" key="2">
    <source>
        <dbReference type="ARBA" id="ARBA00022741"/>
    </source>
</evidence>
<sequence>MASSHSVNRDPPIGANIEGEKRHIPLTALSRRSSTATISPENGSSKGSIPKRRLESESTFTINSKRGNHIRRSHSDINHRKEHWAKPDAAPFGPSQSSATVQNIIQTPTYVPDPPNWETNSAWCYLQSMHPSYKSIYLDRQSCTDGSRTGYVLGRADDCDITLRLTQVSKRHCTIYMESGNDGRYKGISIYINDTSKNGTFVNGVTIGSGKRVMLKSGDQIRLFYPEATEACENDLTCFRVILPPTFEVGTFHEDYKIDNTLGKGYFALVSRAVPKKSGVPVAVKIITKSRCVRKPKMLPSIIQEISILMSLEAHPCIMKIEKVYNEPDFIYLVLELVEHGELFDYITKSKLDEEKTRFIFWQLFDSINFLHKKGIVHRDLKPENILLANMDTLHIKLIDFGLAKEQQAGEKLVTQCGTPTYVAPEVLKHSSTRAYGKECDLWSLGVMLYICLSGYPPFDAEAVGPPSMEEQIVNGIYSFDHSPWENISSEAKKLIRGLLTVDPDNRFTIHQAMNSPWMLMDIEGLKRRIKRVHPQWIVRPKTAEIVEEDAITTQIANY</sequence>
<dbReference type="FunFam" id="1.10.510.10:FF:000571">
    <property type="entry name" value="Maternal embryonic leucine zipper kinase"/>
    <property type="match status" value="1"/>
</dbReference>
<dbReference type="InParanoid" id="A0A162NH26"/>
<dbReference type="InterPro" id="IPR008271">
    <property type="entry name" value="Ser/Thr_kinase_AS"/>
</dbReference>
<dbReference type="RefSeq" id="XP_018287584.1">
    <property type="nucleotide sequence ID" value="XM_018443358.1"/>
</dbReference>
<name>A0A162NH26_PHYB8</name>
<evidence type="ECO:0000256" key="3">
    <source>
        <dbReference type="ARBA" id="ARBA00022840"/>
    </source>
</evidence>
<accession>A0A162NH26</accession>
<dbReference type="VEuPathDB" id="FungiDB:PHYBLDRAFT_78336"/>
<evidence type="ECO:0000256" key="1">
    <source>
        <dbReference type="ARBA" id="ARBA00005575"/>
    </source>
</evidence>
<dbReference type="PROSITE" id="PS00108">
    <property type="entry name" value="PROTEIN_KINASE_ST"/>
    <property type="match status" value="1"/>
</dbReference>
<keyword evidence="2 4" id="KW-0547">Nucleotide-binding</keyword>
<dbReference type="CDD" id="cd05117">
    <property type="entry name" value="STKc_CAMK"/>
    <property type="match status" value="1"/>
</dbReference>
<dbReference type="SUPFAM" id="SSF56112">
    <property type="entry name" value="Protein kinase-like (PK-like)"/>
    <property type="match status" value="1"/>
</dbReference>
<dbReference type="InterPro" id="IPR011009">
    <property type="entry name" value="Kinase-like_dom_sf"/>
</dbReference>